<protein>
    <recommendedName>
        <fullName evidence="1">DUF7587 domain-containing protein</fullName>
    </recommendedName>
</protein>
<accession>A0A077NC83</accession>
<organism evidence="2">
    <name type="scientific">Xenorhabdus bovienii str. puntauvense</name>
    <dbReference type="NCBI Taxonomy" id="1398201"/>
    <lineage>
        <taxon>Bacteria</taxon>
        <taxon>Pseudomonadati</taxon>
        <taxon>Pseudomonadota</taxon>
        <taxon>Gammaproteobacteria</taxon>
        <taxon>Enterobacterales</taxon>
        <taxon>Morganellaceae</taxon>
        <taxon>Xenorhabdus</taxon>
    </lineage>
</organism>
<dbReference type="Pfam" id="PF24494">
    <property type="entry name" value="DUF7587"/>
    <property type="match status" value="1"/>
</dbReference>
<feature type="domain" description="DUF7587" evidence="1">
    <location>
        <begin position="15"/>
        <end position="106"/>
    </location>
</feature>
<dbReference type="HOGENOM" id="CLU_141956_1_0_6"/>
<gene>
    <name evidence="2" type="ORF">XBP1_170004</name>
</gene>
<dbReference type="Proteomes" id="UP000028511">
    <property type="component" value="Unassembled WGS sequence"/>
</dbReference>
<dbReference type="InterPro" id="IPR056009">
    <property type="entry name" value="DUF7587"/>
</dbReference>
<sequence length="109" mass="12237">MEFRDQLRIIKRPPTQHVSGTKHSRDPWISTTRSTETAEYFATHGGKQAANPIIKIDLTKIPKEHILDLSTAEKAAEHLKTPFTRNVSAAHQEVLIFGKIPPEAIIGFL</sequence>
<name>A0A077NC83_XENBV</name>
<evidence type="ECO:0000313" key="2">
    <source>
        <dbReference type="EMBL" id="CDG95908.1"/>
    </source>
</evidence>
<proteinExistence type="predicted"/>
<evidence type="ECO:0000259" key="1">
    <source>
        <dbReference type="Pfam" id="PF24494"/>
    </source>
</evidence>
<reference evidence="2" key="1">
    <citation type="submission" date="2013-07" db="EMBL/GenBank/DDBJ databases">
        <title>Sub-species coevolution in mutualistic symbiosis.</title>
        <authorList>
            <person name="Murfin K."/>
            <person name="Klassen J."/>
            <person name="Lee M."/>
            <person name="Forst S."/>
            <person name="Stock P."/>
            <person name="Goodrich-Blair H."/>
        </authorList>
    </citation>
    <scope>NUCLEOTIDE SEQUENCE [LARGE SCALE GENOMIC DNA]</scope>
    <source>
        <strain evidence="2">Puntauvense</strain>
    </source>
</reference>
<dbReference type="AlphaFoldDB" id="A0A077NC83"/>
<dbReference type="EMBL" id="CBSW010000079">
    <property type="protein sequence ID" value="CDG95908.1"/>
    <property type="molecule type" value="Genomic_DNA"/>
</dbReference>
<comment type="caution">
    <text evidence="2">The sequence shown here is derived from an EMBL/GenBank/DDBJ whole genome shotgun (WGS) entry which is preliminary data.</text>
</comment>
<dbReference type="Gene3D" id="3.90.210.10">
    <property type="entry name" value="Heat-Labile Enterotoxin, subunit A"/>
    <property type="match status" value="1"/>
</dbReference>
<dbReference type="SUPFAM" id="SSF56399">
    <property type="entry name" value="ADP-ribosylation"/>
    <property type="match status" value="1"/>
</dbReference>